<dbReference type="AlphaFoldDB" id="A0A7I7XQ28"/>
<dbReference type="Pfam" id="PF12846">
    <property type="entry name" value="AAA_10"/>
    <property type="match status" value="1"/>
</dbReference>
<evidence type="ECO:0000313" key="2">
    <source>
        <dbReference type="EMBL" id="BBZ31329.1"/>
    </source>
</evidence>
<keyword evidence="3" id="KW-1185">Reference proteome</keyword>
<dbReference type="InterPro" id="IPR027417">
    <property type="entry name" value="P-loop_NTPase"/>
</dbReference>
<dbReference type="RefSeq" id="WP_163744863.1">
    <property type="nucleotide sequence ID" value="NZ_AP022611.1"/>
</dbReference>
<proteinExistence type="predicted"/>
<keyword evidence="2" id="KW-0614">Plasmid</keyword>
<protein>
    <recommendedName>
        <fullName evidence="4">ATP/GTP-binding protein</fullName>
    </recommendedName>
</protein>
<evidence type="ECO:0000313" key="3">
    <source>
        <dbReference type="Proteomes" id="UP000466517"/>
    </source>
</evidence>
<dbReference type="EMBL" id="AP022611">
    <property type="protein sequence ID" value="BBZ31329.1"/>
    <property type="molecule type" value="Genomic_DNA"/>
</dbReference>
<geneLocation type="plasmid" evidence="3">
    <name>pjcm13574 dna</name>
</geneLocation>
<reference evidence="2 3" key="1">
    <citation type="journal article" date="2019" name="Emerg. Microbes Infect.">
        <title>Comprehensive subspecies identification of 175 nontuberculous mycobacteria species based on 7547 genomic profiles.</title>
        <authorList>
            <person name="Matsumoto Y."/>
            <person name="Kinjo T."/>
            <person name="Motooka D."/>
            <person name="Nabeya D."/>
            <person name="Jung N."/>
            <person name="Uechi K."/>
            <person name="Horii T."/>
            <person name="Iida T."/>
            <person name="Fujita J."/>
            <person name="Nakamura S."/>
        </authorList>
    </citation>
    <scope>NUCLEOTIDE SEQUENCE [LARGE SCALE GENOMIC DNA]</scope>
    <source>
        <strain evidence="2 3">JCM 13574</strain>
        <plasmid evidence="3">pjcm13574 dna</plasmid>
    </source>
</reference>
<gene>
    <name evidence="2" type="ORF">MMAD_56240</name>
</gene>
<dbReference type="SUPFAM" id="SSF52540">
    <property type="entry name" value="P-loop containing nucleoside triphosphate hydrolases"/>
    <property type="match status" value="1"/>
</dbReference>
<evidence type="ECO:0000256" key="1">
    <source>
        <dbReference type="SAM" id="MobiDB-lite"/>
    </source>
</evidence>
<dbReference type="Proteomes" id="UP000466517">
    <property type="component" value="Plasmid pJCM13574"/>
</dbReference>
<evidence type="ECO:0008006" key="4">
    <source>
        <dbReference type="Google" id="ProtNLM"/>
    </source>
</evidence>
<organism evidence="2 3">
    <name type="scientific">Mycolicibacterium madagascariense</name>
    <dbReference type="NCBI Taxonomy" id="212765"/>
    <lineage>
        <taxon>Bacteria</taxon>
        <taxon>Bacillati</taxon>
        <taxon>Actinomycetota</taxon>
        <taxon>Actinomycetes</taxon>
        <taxon>Mycobacteriales</taxon>
        <taxon>Mycobacteriaceae</taxon>
        <taxon>Mycolicibacterium</taxon>
    </lineage>
</organism>
<feature type="region of interest" description="Disordered" evidence="1">
    <location>
        <begin position="831"/>
        <end position="854"/>
    </location>
</feature>
<dbReference type="KEGG" id="mmag:MMAD_56240"/>
<name>A0A7I7XQ28_9MYCO</name>
<dbReference type="Gene3D" id="3.40.50.300">
    <property type="entry name" value="P-loop containing nucleotide triphosphate hydrolases"/>
    <property type="match status" value="2"/>
</dbReference>
<feature type="compositionally biased region" description="Acidic residues" evidence="1">
    <location>
        <begin position="789"/>
        <end position="798"/>
    </location>
</feature>
<accession>A0A7I7XQ28</accession>
<sequence>MTRNAQPRVDHLYDPPVAVIGNLRFTRGGVYADYLIDGLPLVLRPLRTHERGSRYYRNLARALPSGWSLSGLLDTTDPNRLLRNMVGNHGHRSEWVEHCRLWEPTFNPAAAPAGAPVFLEQRRRGWLTFPVDSGRGGRNAAGAATKAKDWVVGRDVDSDTSVAAYARLAAEVVASVPAQFSVRAASPLQILWQHRHQVFRGALHEPMPPAAAGPDRLTGAAFVRPGVDEGANAVRSSWWPTMRPVVRLYDADRPDGPWSYQALLPVTHFPDTGLRFTKAAYLYALDNVETDATIDWMQHVTVRSPDRAEALNARAAKNIKDQMRQRGRMIEEDDELDIKLANTREYNAQIKANPSERELDVATLIAVGAPNLEVCEDAVKQVRHELDQAEIAVSRWRGAQSKLWAGFNPGSEKHAHLDEFRDPTSAHLWGRFTPLISTRVGDSRGTPLAENQNTLRRSLILHDPEGCARRQKNTGLIVIGDPGAGKSNRAKLSGIEVVLRGGKVDVFDPGTHGEWGQAFRNVTDTTTVDLGDSRFSLDPLRMFPFEEAGDVAADHILPMIGVPADSDLENRFTLLVSPDMRHTNGINSMRSLIGYLRDQPGAGNDMLLARLEAWATQRAARAIFDETLPAYSTSQSLATIWLTNRLGLPDADDILNPHLYDKLPKSARAGMAIYGLIIDTVQRHQFLRREQFSTMIFEEAAELMAYPAGARTAHRITRQGRKHATGIWLISQDYRDFERMGDKFITQKWLFAIRNEELATRTLEWAGVDPALYPEVVQSYYEDTSPAESADDEDSDDDAFGKVHPSRMGEGFIVDERGRRARCRFLGAPTAQLANDVDSTPPEETSTPREEVLA</sequence>
<feature type="region of interest" description="Disordered" evidence="1">
    <location>
        <begin position="782"/>
        <end position="806"/>
    </location>
</feature>